<reference evidence="3" key="1">
    <citation type="submission" date="2013-10" db="EMBL/GenBank/DDBJ databases">
        <authorList>
            <person name="Schartl M."/>
            <person name="Warren W."/>
        </authorList>
    </citation>
    <scope>NUCLEOTIDE SEQUENCE [LARGE SCALE GENOMIC DNA]</scope>
    <source>
        <strain evidence="3">female</strain>
    </source>
</reference>
<feature type="compositionally biased region" description="Basic and acidic residues" evidence="1">
    <location>
        <begin position="259"/>
        <end position="277"/>
    </location>
</feature>
<dbReference type="OMA" id="IQQDRTE"/>
<accession>A0A096M622</accession>
<dbReference type="EMBL" id="AYCK01026211">
    <property type="status" value="NOT_ANNOTATED_CDS"/>
    <property type="molecule type" value="Genomic_DNA"/>
</dbReference>
<organism evidence="2 3">
    <name type="scientific">Poecilia formosa</name>
    <name type="common">Amazon molly</name>
    <name type="synonym">Limia formosa</name>
    <dbReference type="NCBI Taxonomy" id="48698"/>
    <lineage>
        <taxon>Eukaryota</taxon>
        <taxon>Metazoa</taxon>
        <taxon>Chordata</taxon>
        <taxon>Craniata</taxon>
        <taxon>Vertebrata</taxon>
        <taxon>Euteleostomi</taxon>
        <taxon>Actinopterygii</taxon>
        <taxon>Neopterygii</taxon>
        <taxon>Teleostei</taxon>
        <taxon>Neoteleostei</taxon>
        <taxon>Acanthomorphata</taxon>
        <taxon>Ovalentaria</taxon>
        <taxon>Atherinomorphae</taxon>
        <taxon>Cyprinodontiformes</taxon>
        <taxon>Poeciliidae</taxon>
        <taxon>Poeciliinae</taxon>
        <taxon>Poecilia</taxon>
    </lineage>
</organism>
<evidence type="ECO:0000313" key="2">
    <source>
        <dbReference type="Ensembl" id="ENSPFOP00000026863.1"/>
    </source>
</evidence>
<feature type="compositionally biased region" description="Basic residues" evidence="1">
    <location>
        <begin position="416"/>
        <end position="426"/>
    </location>
</feature>
<feature type="compositionally biased region" description="Basic residues" evidence="1">
    <location>
        <begin position="248"/>
        <end position="258"/>
    </location>
</feature>
<keyword evidence="3" id="KW-1185">Reference proteome</keyword>
<feature type="compositionally biased region" description="Basic and acidic residues" evidence="1">
    <location>
        <begin position="313"/>
        <end position="323"/>
    </location>
</feature>
<proteinExistence type="predicted"/>
<feature type="compositionally biased region" description="Basic and acidic residues" evidence="1">
    <location>
        <begin position="370"/>
        <end position="415"/>
    </location>
</feature>
<feature type="compositionally biased region" description="Basic and acidic residues" evidence="1">
    <location>
        <begin position="202"/>
        <end position="247"/>
    </location>
</feature>
<feature type="region of interest" description="Disordered" evidence="1">
    <location>
        <begin position="1"/>
        <end position="488"/>
    </location>
</feature>
<reference evidence="2" key="3">
    <citation type="submission" date="2025-09" db="UniProtKB">
        <authorList>
            <consortium name="Ensembl"/>
        </authorList>
    </citation>
    <scope>IDENTIFICATION</scope>
</reference>
<reference evidence="2" key="2">
    <citation type="submission" date="2025-08" db="UniProtKB">
        <authorList>
            <consortium name="Ensembl"/>
        </authorList>
    </citation>
    <scope>IDENTIFICATION</scope>
</reference>
<name>A0A096M622_POEFO</name>
<feature type="compositionally biased region" description="Basic and acidic residues" evidence="1">
    <location>
        <begin position="94"/>
        <end position="122"/>
    </location>
</feature>
<dbReference type="AlphaFoldDB" id="A0A096M622"/>
<dbReference type="Proteomes" id="UP000028760">
    <property type="component" value="Unassembled WGS sequence"/>
</dbReference>
<feature type="compositionally biased region" description="Polar residues" evidence="1">
    <location>
        <begin position="190"/>
        <end position="199"/>
    </location>
</feature>
<evidence type="ECO:0000313" key="3">
    <source>
        <dbReference type="Proteomes" id="UP000028760"/>
    </source>
</evidence>
<dbReference type="Ensembl" id="ENSPFOT00000021838.1">
    <property type="protein sequence ID" value="ENSPFOP00000026863.1"/>
    <property type="gene ID" value="ENSPFOG00000023691.1"/>
</dbReference>
<dbReference type="STRING" id="48698.ENSPFOP00000026863"/>
<evidence type="ECO:0000256" key="1">
    <source>
        <dbReference type="SAM" id="MobiDB-lite"/>
    </source>
</evidence>
<feature type="compositionally biased region" description="Basic and acidic residues" evidence="1">
    <location>
        <begin position="41"/>
        <end position="82"/>
    </location>
</feature>
<protein>
    <submittedName>
        <fullName evidence="2">Uncharacterized protein</fullName>
    </submittedName>
</protein>
<feature type="compositionally biased region" description="Basic and acidic residues" evidence="1">
    <location>
        <begin position="427"/>
        <end position="445"/>
    </location>
</feature>
<sequence>NQDQSQKENLQPGDDTETLDENISLTDKEGKLVHMPTESEPEVRNPEKREINESEKLNPPEDRLQRGRERQTERLSQDEIKYPQDITMEDVEEQERQKNLFEHQVLPEDRTDEEMRKNETENSNRLITASEEAGAADESENNKPLPAENINYNHNQAENAALNKLEENEEIGEEASHVKENLPAQDNDKISQSLLSPDENQLDDKHQRRNEMTVDVSKTQKQETEDVDETHFHKDRPKLDDGEESKQKSQKTGRRKRNRSEQGKKENQDHTDRRGDDQMAAYSDSPAQPYLDEAAEVIKKKHTKQKVQTSHDAQNELDLKKTNQAENAALNKLEENEEIGEEASHVKENLPAQDNDKIPQSLLSPDENQLDDKHQRRNEMTVDDSKTQKQETKDVDETHFHKDRPKLDDVEESKQKSQKTGKRKRNRSEQGKKENQDHTDRRGDDQMAAYSDSPAQPYLDEAAEVIKKKHTKQKVQTSHDAQNELDLK</sequence>